<evidence type="ECO:0000256" key="30">
    <source>
        <dbReference type="ARBA" id="ARBA00080027"/>
    </source>
</evidence>
<dbReference type="InterPro" id="IPR001660">
    <property type="entry name" value="SAM"/>
</dbReference>
<organism evidence="37 38">
    <name type="scientific">Passerina amoena</name>
    <name type="common">Lazuli bunting</name>
    <dbReference type="NCBI Taxonomy" id="142471"/>
    <lineage>
        <taxon>Eukaryota</taxon>
        <taxon>Metazoa</taxon>
        <taxon>Chordata</taxon>
        <taxon>Craniata</taxon>
        <taxon>Vertebrata</taxon>
        <taxon>Euteleostomi</taxon>
        <taxon>Archelosauria</taxon>
        <taxon>Archosauria</taxon>
        <taxon>Dinosauria</taxon>
        <taxon>Saurischia</taxon>
        <taxon>Theropoda</taxon>
        <taxon>Coelurosauria</taxon>
        <taxon>Aves</taxon>
        <taxon>Neognathae</taxon>
        <taxon>Neoaves</taxon>
        <taxon>Telluraves</taxon>
        <taxon>Australaves</taxon>
        <taxon>Passeriformes</taxon>
        <taxon>Cardinalidae</taxon>
        <taxon>Passerina</taxon>
    </lineage>
</organism>
<comment type="subcellular location">
    <subcellularLocation>
        <location evidence="3">Cytoplasm</location>
    </subcellularLocation>
    <subcellularLocation>
        <location evidence="2">Nucleus</location>
    </subcellularLocation>
</comment>
<evidence type="ECO:0000256" key="12">
    <source>
        <dbReference type="ARBA" id="ARBA00022741"/>
    </source>
</evidence>
<evidence type="ECO:0000256" key="3">
    <source>
        <dbReference type="ARBA" id="ARBA00004496"/>
    </source>
</evidence>
<comment type="function">
    <text evidence="22">Isoform that lacks the C-terminal region that mediates ribosome-binding: does not act as a sensor of ribosome collisions in response to ribotoxic stress. May act as an antagonist of isoform ZAKalpha: interacts with isoform ZAKalpha, leading to decrease the expression of isoform ZAKalpha.</text>
</comment>
<feature type="non-terminal residue" evidence="37">
    <location>
        <position position="1"/>
    </location>
</feature>
<keyword evidence="6" id="KW-0963">Cytoplasm</keyword>
<name>A0A852DKG7_PASAF</name>
<reference evidence="37" key="1">
    <citation type="submission" date="2019-09" db="EMBL/GenBank/DDBJ databases">
        <title>Bird 10,000 Genomes (B10K) Project - Family phase.</title>
        <authorList>
            <person name="Zhang G."/>
        </authorList>
    </citation>
    <scope>NUCLEOTIDE SEQUENCE</scope>
    <source>
        <strain evidence="37">OUT-0017</strain>
        <tissue evidence="37">Muscle</tissue>
    </source>
</reference>
<keyword evidence="11" id="KW-0699">rRNA-binding</keyword>
<dbReference type="GO" id="GO:0038066">
    <property type="term" value="P:p38MAPK cascade"/>
    <property type="evidence" value="ECO:0007669"/>
    <property type="project" value="UniProtKB-ARBA"/>
</dbReference>
<keyword evidence="17" id="KW-0007">Acetylation</keyword>
<dbReference type="FunFam" id="1.10.510.10:FF:000243">
    <property type="entry name" value="mitogen-activated protein kinase kinase kinase 20 isoform X2"/>
    <property type="match status" value="1"/>
</dbReference>
<evidence type="ECO:0000256" key="32">
    <source>
        <dbReference type="ARBA" id="ARBA00083422"/>
    </source>
</evidence>
<dbReference type="Gene3D" id="3.30.200.20">
    <property type="entry name" value="Phosphorylase Kinase, domain 1"/>
    <property type="match status" value="1"/>
</dbReference>
<feature type="compositionally biased region" description="Low complexity" evidence="34">
    <location>
        <begin position="659"/>
        <end position="680"/>
    </location>
</feature>
<evidence type="ECO:0000256" key="27">
    <source>
        <dbReference type="ARBA" id="ARBA00069021"/>
    </source>
</evidence>
<keyword evidence="12" id="KW-0547">Nucleotide-binding</keyword>
<dbReference type="GO" id="GO:0051403">
    <property type="term" value="P:stress-activated MAPK cascade"/>
    <property type="evidence" value="ECO:0007669"/>
    <property type="project" value="UniProtKB-ARBA"/>
</dbReference>
<keyword evidence="15" id="KW-0460">Magnesium</keyword>
<evidence type="ECO:0000256" key="14">
    <source>
        <dbReference type="ARBA" id="ARBA00022840"/>
    </source>
</evidence>
<evidence type="ECO:0000256" key="9">
    <source>
        <dbReference type="ARBA" id="ARBA00022679"/>
    </source>
</evidence>
<dbReference type="CDD" id="cd14060">
    <property type="entry name" value="STKc_MLTK"/>
    <property type="match status" value="1"/>
</dbReference>
<feature type="non-terminal residue" evidence="37">
    <location>
        <position position="774"/>
    </location>
</feature>
<sequence>MSSTSASFVQIKFDDLQFFENCGGGSFGSVYRARWISQDKEVAVKKLLKIEKEAEILSVLSHKNIIQFYGAVIEPPNYGIVTEYASAGSLFDYINSNKSEEMDMDHIMTWATDIAKGMHYLHMEAPVKVIHRDLKSRNVVIAADGVLKICDFGASRFHSHTTHMSLVGTFPWMAPEVIQSLPVSETCDTYSYGVVLWEMLTREVPFKGLEGLQVAWLVVEKNERLTIPSSCPRSFAELMHQCWDADSKKRPSFKQIISILESMSNDSNLPDQCNSFLHNKAEWRCEIEATLERLKKLERDLSFKEQELKERERRLKMWEQKLTEQSNTPLLPSFDICAWTEEDVFFWMQQLTRKGDASGEMSVYASLFKEHHITGKQLLLLEEEDLKDMGIVSRGHIIHLKTAIEKLTHDYLNLFHFPPLIKVSGAEENIEKVVNLELVFGYHLKPGNGPKVSWENKLGDEEHLIKLPPCFFQPPFVMEKWIVGIEEHQSVECVVTYESDVRAPKSTKHIQAIYWSKLKAQDEVEAVQLLIQTSLPSSEGNSRSRSDSGTDSQWMQTLRMQQLAKAISLQHGHPHSPSTVTQYLPYLRSQDSYAAAVRRTRAPVSQQLTSISHSRNSSPLSHSLMRNLSNLHLNSKGSSASSTASDTPSERDRSGGQGRTASHSAASRSSSGGRRSGTGSPVPPRPSARPGRTALPAGPPASQHRRYPRAPPQPSAIPGMPPQGDGEPRRGEGESRASEGGWIKVQHARKPHRQAAGKPGKERARGSWRGRRTF</sequence>
<dbReference type="InterPro" id="IPR011009">
    <property type="entry name" value="Kinase-like_dom_sf"/>
</dbReference>
<evidence type="ECO:0000313" key="38">
    <source>
        <dbReference type="Proteomes" id="UP000625584"/>
    </source>
</evidence>
<evidence type="ECO:0000256" key="23">
    <source>
        <dbReference type="ARBA" id="ARBA00058083"/>
    </source>
</evidence>
<comment type="cofactor">
    <cofactor evidence="1">
        <name>Mg(2+)</name>
        <dbReference type="ChEBI" id="CHEBI:18420"/>
    </cofactor>
</comment>
<evidence type="ECO:0000256" key="4">
    <source>
        <dbReference type="ARBA" id="ARBA00006529"/>
    </source>
</evidence>
<evidence type="ECO:0000256" key="24">
    <source>
        <dbReference type="ARBA" id="ARBA00062065"/>
    </source>
</evidence>
<dbReference type="Gene3D" id="1.10.510.10">
    <property type="entry name" value="Transferase(Phosphotransferase) domain 1"/>
    <property type="match status" value="1"/>
</dbReference>
<evidence type="ECO:0000256" key="28">
    <source>
        <dbReference type="ARBA" id="ARBA00075506"/>
    </source>
</evidence>
<comment type="subunit">
    <text evidence="26">Homodimer. Interacts with ZNF33A. Component of a signaling complex containing at least AKAP13, PKN1, MAPK14, MAP3K20 and MAP2K3. Within this complex, AKAP13 interacts directly with PKN1, which in turn recruits MAPK14, MAP2K3 and MAP3K20. Interacts with EIF2AK4/GCN2; promoting EIF2AK4/GCN2 kinase activity.</text>
</comment>
<dbReference type="Proteomes" id="UP000625584">
    <property type="component" value="Unassembled WGS sequence"/>
</dbReference>
<dbReference type="PROSITE" id="PS50011">
    <property type="entry name" value="PROTEIN_KINASE_DOM"/>
    <property type="match status" value="1"/>
</dbReference>
<dbReference type="PROSITE" id="PS50105">
    <property type="entry name" value="SAM_DOMAIN"/>
    <property type="match status" value="1"/>
</dbReference>
<dbReference type="SUPFAM" id="SSF47769">
    <property type="entry name" value="SAM/Pointed domain"/>
    <property type="match status" value="1"/>
</dbReference>
<evidence type="ECO:0000256" key="1">
    <source>
        <dbReference type="ARBA" id="ARBA00001946"/>
    </source>
</evidence>
<feature type="coiled-coil region" evidence="33">
    <location>
        <begin position="280"/>
        <end position="328"/>
    </location>
</feature>
<keyword evidence="18" id="KW-0539">Nucleus</keyword>
<comment type="catalytic activity">
    <reaction evidence="20">
        <text>L-seryl-[protein] + ATP = O-phospho-L-seryl-[protein] + ADP + H(+)</text>
        <dbReference type="Rhea" id="RHEA:17989"/>
        <dbReference type="Rhea" id="RHEA-COMP:9863"/>
        <dbReference type="Rhea" id="RHEA-COMP:11604"/>
        <dbReference type="ChEBI" id="CHEBI:15378"/>
        <dbReference type="ChEBI" id="CHEBI:29999"/>
        <dbReference type="ChEBI" id="CHEBI:30616"/>
        <dbReference type="ChEBI" id="CHEBI:83421"/>
        <dbReference type="ChEBI" id="CHEBI:456216"/>
        <dbReference type="EC" id="2.7.11.25"/>
    </reaction>
    <physiologicalReaction direction="left-to-right" evidence="20">
        <dbReference type="Rhea" id="RHEA:17990"/>
    </physiologicalReaction>
</comment>
<evidence type="ECO:0000256" key="18">
    <source>
        <dbReference type="ARBA" id="ARBA00023242"/>
    </source>
</evidence>
<feature type="compositionally biased region" description="Basic residues" evidence="34">
    <location>
        <begin position="746"/>
        <end position="755"/>
    </location>
</feature>
<dbReference type="Pfam" id="PF07714">
    <property type="entry name" value="PK_Tyr_Ser-Thr"/>
    <property type="match status" value="1"/>
</dbReference>
<proteinExistence type="inferred from homology"/>
<evidence type="ECO:0000256" key="13">
    <source>
        <dbReference type="ARBA" id="ARBA00022777"/>
    </source>
</evidence>
<keyword evidence="9" id="KW-0808">Transferase</keyword>
<dbReference type="SMART" id="SM00220">
    <property type="entry name" value="S_TKc"/>
    <property type="match status" value="1"/>
</dbReference>
<dbReference type="InterPro" id="IPR008271">
    <property type="entry name" value="Ser/Thr_kinase_AS"/>
</dbReference>
<dbReference type="InterPro" id="IPR001245">
    <property type="entry name" value="Ser-Thr/Tyr_kinase_cat_dom"/>
</dbReference>
<evidence type="ECO:0000256" key="2">
    <source>
        <dbReference type="ARBA" id="ARBA00004123"/>
    </source>
</evidence>
<dbReference type="FunFam" id="3.30.200.20:FF:000220">
    <property type="entry name" value="mitogen-activated protein kinase kinase kinase 20 isoform X1"/>
    <property type="match status" value="1"/>
</dbReference>
<comment type="subunit">
    <text evidence="25">Interacts with isoform ZAKalpha.</text>
</comment>
<dbReference type="InterPro" id="IPR051681">
    <property type="entry name" value="Ser/Thr_Kinases-Pseudokinases"/>
</dbReference>
<keyword evidence="16" id="KW-0694">RNA-binding</keyword>
<comment type="caution">
    <text evidence="37">The sequence shown here is derived from an EMBL/GenBank/DDBJ whole genome shotgun (WGS) entry which is preliminary data.</text>
</comment>
<dbReference type="GO" id="GO:0005524">
    <property type="term" value="F:ATP binding"/>
    <property type="evidence" value="ECO:0007669"/>
    <property type="project" value="UniProtKB-KW"/>
</dbReference>
<keyword evidence="7" id="KW-0723">Serine/threonine-protein kinase</keyword>
<dbReference type="InterPro" id="IPR013761">
    <property type="entry name" value="SAM/pointed_sf"/>
</dbReference>
<evidence type="ECO:0000313" key="37">
    <source>
        <dbReference type="EMBL" id="NXP91451.1"/>
    </source>
</evidence>
<gene>
    <name evidence="37" type="primary">Map3k20</name>
    <name evidence="37" type="ORF">PASAMO_R10290</name>
</gene>
<dbReference type="PROSITE" id="PS00108">
    <property type="entry name" value="PROTEIN_KINASE_ST"/>
    <property type="match status" value="1"/>
</dbReference>
<feature type="domain" description="SAM" evidence="36">
    <location>
        <begin position="339"/>
        <end position="410"/>
    </location>
</feature>
<dbReference type="PANTHER" id="PTHR44329:SF288">
    <property type="entry name" value="MITOGEN-ACTIVATED PROTEIN KINASE KINASE KINASE 20"/>
    <property type="match status" value="1"/>
</dbReference>
<dbReference type="GO" id="GO:0019843">
    <property type="term" value="F:rRNA binding"/>
    <property type="evidence" value="ECO:0007669"/>
    <property type="project" value="UniProtKB-KW"/>
</dbReference>
<dbReference type="Gene3D" id="1.10.150.50">
    <property type="entry name" value="Transcription Factor, Ets-1"/>
    <property type="match status" value="1"/>
</dbReference>
<evidence type="ECO:0000259" key="36">
    <source>
        <dbReference type="PROSITE" id="PS50105"/>
    </source>
</evidence>
<comment type="similarity">
    <text evidence="4">Belongs to the protein kinase superfamily. STE Ser/Thr protein kinase family. MAP kinase kinase kinase subfamily.</text>
</comment>
<evidence type="ECO:0000256" key="11">
    <source>
        <dbReference type="ARBA" id="ARBA00022730"/>
    </source>
</evidence>
<keyword evidence="14" id="KW-0067">ATP-binding</keyword>
<evidence type="ECO:0000259" key="35">
    <source>
        <dbReference type="PROSITE" id="PS50011"/>
    </source>
</evidence>
<evidence type="ECO:0000256" key="7">
    <source>
        <dbReference type="ARBA" id="ARBA00022527"/>
    </source>
</evidence>
<dbReference type="SMART" id="SM00454">
    <property type="entry name" value="SAM"/>
    <property type="match status" value="1"/>
</dbReference>
<dbReference type="GO" id="GO:0000287">
    <property type="term" value="F:magnesium ion binding"/>
    <property type="evidence" value="ECO:0007669"/>
    <property type="project" value="UniProtKB-ARBA"/>
</dbReference>
<keyword evidence="10" id="KW-0479">Metal-binding</keyword>
<evidence type="ECO:0000256" key="8">
    <source>
        <dbReference type="ARBA" id="ARBA00022553"/>
    </source>
</evidence>
<dbReference type="CDD" id="cd09529">
    <property type="entry name" value="SAM_MLTK"/>
    <property type="match status" value="1"/>
</dbReference>
<feature type="domain" description="Protein kinase" evidence="35">
    <location>
        <begin position="16"/>
        <end position="277"/>
    </location>
</feature>
<evidence type="ECO:0000256" key="29">
    <source>
        <dbReference type="ARBA" id="ARBA00078648"/>
    </source>
</evidence>
<keyword evidence="13 37" id="KW-0418">Kinase</keyword>
<accession>A0A852DKG7</accession>
<feature type="compositionally biased region" description="Basic and acidic residues" evidence="34">
    <location>
        <begin position="726"/>
        <end position="737"/>
    </location>
</feature>
<keyword evidence="19" id="KW-0131">Cell cycle</keyword>
<comment type="subunit">
    <text evidence="24">Interacts with isoform ZAKbeta.</text>
</comment>
<dbReference type="EC" id="2.7.11.25" evidence="5"/>
<dbReference type="GO" id="GO:0005737">
    <property type="term" value="C:cytoplasm"/>
    <property type="evidence" value="ECO:0007669"/>
    <property type="project" value="UniProtKB-SubCell"/>
</dbReference>
<dbReference type="EMBL" id="WBNP01003614">
    <property type="protein sequence ID" value="NXP91451.1"/>
    <property type="molecule type" value="Genomic_DNA"/>
</dbReference>
<evidence type="ECO:0000256" key="22">
    <source>
        <dbReference type="ARBA" id="ARBA00056730"/>
    </source>
</evidence>
<evidence type="ECO:0000256" key="26">
    <source>
        <dbReference type="ARBA" id="ARBA00063807"/>
    </source>
</evidence>
<keyword evidence="33" id="KW-0175">Coiled coil</keyword>
<keyword evidence="8" id="KW-0597">Phosphoprotein</keyword>
<dbReference type="FunFam" id="1.10.150.50:FF:000065">
    <property type="entry name" value="mitogen-activated protein kinase kinase kinase 20 isoform X1"/>
    <property type="match status" value="1"/>
</dbReference>
<feature type="region of interest" description="Disordered" evidence="34">
    <location>
        <begin position="597"/>
        <end position="774"/>
    </location>
</feature>
<evidence type="ECO:0000256" key="5">
    <source>
        <dbReference type="ARBA" id="ARBA00012406"/>
    </source>
</evidence>
<dbReference type="Pfam" id="PF07647">
    <property type="entry name" value="SAM_2"/>
    <property type="match status" value="1"/>
</dbReference>
<feature type="compositionally biased region" description="Pro residues" evidence="34">
    <location>
        <begin position="709"/>
        <end position="721"/>
    </location>
</feature>
<keyword evidence="38" id="KW-1185">Reference proteome</keyword>
<evidence type="ECO:0000256" key="16">
    <source>
        <dbReference type="ARBA" id="ARBA00022884"/>
    </source>
</evidence>
<dbReference type="GO" id="GO:0042733">
    <property type="term" value="P:embryonic digit morphogenesis"/>
    <property type="evidence" value="ECO:0007669"/>
    <property type="project" value="UniProtKB-ARBA"/>
</dbReference>
<dbReference type="PRINTS" id="PR00109">
    <property type="entry name" value="TYRKINASE"/>
</dbReference>
<evidence type="ECO:0000256" key="6">
    <source>
        <dbReference type="ARBA" id="ARBA00022490"/>
    </source>
</evidence>
<comment type="function">
    <text evidence="23">Stress-activated component of a protein kinase signal transduction cascade that promotes programmed cell death in response to various stress, such as ribosomal stress, osmotic shock and ionizing radiation. Acts by catalyzing phosphorylation of MAP kinase kinases, leading to activation of the JNK (MAPK8/JNK1, MAPK9/JNK2 and/or MAPK10/JNK3) and MAP kinase p38 (MAPK11, MAPK12, MAPK13 and/or MAPK14) pathways. Activates JNK through phosphorylation of MAP2K4/MKK4 and MAP2K7/MKK7, and MAP kinase p38 gamma (MAPK12) via phosphorylation of MAP2K3/MKK3 and MAP2K6/MKK6. Involved in stress associated with adrenergic stimulation: contributes to cardiac decompensation during periods of acute cardiac stress. May be involved in regulation of S and G2 cell cycle checkpoint by mediating phosphorylation of CHEK2.</text>
</comment>
<dbReference type="GO" id="GO:0007254">
    <property type="term" value="P:JNK cascade"/>
    <property type="evidence" value="ECO:0007669"/>
    <property type="project" value="UniProtKB-ARBA"/>
</dbReference>
<dbReference type="SUPFAM" id="SSF56112">
    <property type="entry name" value="Protein kinase-like (PK-like)"/>
    <property type="match status" value="1"/>
</dbReference>
<dbReference type="GO" id="GO:0005634">
    <property type="term" value="C:nucleus"/>
    <property type="evidence" value="ECO:0007669"/>
    <property type="project" value="UniProtKB-SubCell"/>
</dbReference>
<dbReference type="AlphaFoldDB" id="A0A852DKG7"/>
<feature type="compositionally biased region" description="Low complexity" evidence="34">
    <location>
        <begin position="635"/>
        <end position="647"/>
    </location>
</feature>
<evidence type="ECO:0000256" key="19">
    <source>
        <dbReference type="ARBA" id="ARBA00023306"/>
    </source>
</evidence>
<dbReference type="InterPro" id="IPR000719">
    <property type="entry name" value="Prot_kinase_dom"/>
</dbReference>
<evidence type="ECO:0000256" key="15">
    <source>
        <dbReference type="ARBA" id="ARBA00022842"/>
    </source>
</evidence>
<evidence type="ECO:0000256" key="25">
    <source>
        <dbReference type="ARBA" id="ARBA00063590"/>
    </source>
</evidence>
<evidence type="ECO:0000256" key="31">
    <source>
        <dbReference type="ARBA" id="ARBA00080956"/>
    </source>
</evidence>
<evidence type="ECO:0000256" key="33">
    <source>
        <dbReference type="SAM" id="Coils"/>
    </source>
</evidence>
<comment type="catalytic activity">
    <reaction evidence="21">
        <text>L-threonyl-[protein] + ATP = O-phospho-L-threonyl-[protein] + ADP + H(+)</text>
        <dbReference type="Rhea" id="RHEA:46608"/>
        <dbReference type="Rhea" id="RHEA-COMP:11060"/>
        <dbReference type="Rhea" id="RHEA-COMP:11605"/>
        <dbReference type="ChEBI" id="CHEBI:15378"/>
        <dbReference type="ChEBI" id="CHEBI:30013"/>
        <dbReference type="ChEBI" id="CHEBI:30616"/>
        <dbReference type="ChEBI" id="CHEBI:61977"/>
        <dbReference type="ChEBI" id="CHEBI:456216"/>
        <dbReference type="EC" id="2.7.11.25"/>
    </reaction>
    <physiologicalReaction direction="left-to-right" evidence="21">
        <dbReference type="Rhea" id="RHEA:46609"/>
    </physiologicalReaction>
</comment>
<feature type="compositionally biased region" description="Low complexity" evidence="34">
    <location>
        <begin position="610"/>
        <end position="624"/>
    </location>
</feature>
<dbReference type="PANTHER" id="PTHR44329">
    <property type="entry name" value="SERINE/THREONINE-PROTEIN KINASE TNNI3K-RELATED"/>
    <property type="match status" value="1"/>
</dbReference>
<dbReference type="GO" id="GO:0004709">
    <property type="term" value="F:MAP kinase kinase kinase activity"/>
    <property type="evidence" value="ECO:0007669"/>
    <property type="project" value="UniProtKB-EC"/>
</dbReference>
<evidence type="ECO:0000256" key="21">
    <source>
        <dbReference type="ARBA" id="ARBA00051073"/>
    </source>
</evidence>
<evidence type="ECO:0000256" key="10">
    <source>
        <dbReference type="ARBA" id="ARBA00022723"/>
    </source>
</evidence>
<evidence type="ECO:0000256" key="34">
    <source>
        <dbReference type="SAM" id="MobiDB-lite"/>
    </source>
</evidence>
<evidence type="ECO:0000256" key="17">
    <source>
        <dbReference type="ARBA" id="ARBA00022990"/>
    </source>
</evidence>
<evidence type="ECO:0000256" key="20">
    <source>
        <dbReference type="ARBA" id="ARBA00050818"/>
    </source>
</evidence>
<protein>
    <recommendedName>
        <fullName evidence="27">Mitogen-activated protein kinase kinase kinase 20</fullName>
        <ecNumber evidence="5">2.7.11.25</ecNumber>
    </recommendedName>
    <alternativeName>
        <fullName evidence="31">Leucine zipper- and sterile alpha motif-containing kinase</fullName>
    </alternativeName>
    <alternativeName>
        <fullName evidence="28">MLK-like mitogen-activated protein triple kinase</fullName>
    </alternativeName>
    <alternativeName>
        <fullName evidence="30">Mitogen-activated protein kinase kinase kinase MLT</fullName>
    </alternativeName>
    <alternativeName>
        <fullName evidence="29">Mixed lineage kinase-related kinase</fullName>
    </alternativeName>
    <alternativeName>
        <fullName evidence="32">Sterile alpha motif- and leucine zipper-containing kinase AZK</fullName>
    </alternativeName>
</protein>